<name>A0A0E9XFB3_ANGAN</name>
<dbReference type="EMBL" id="GBXM01007160">
    <property type="protein sequence ID" value="JAI01418.1"/>
    <property type="molecule type" value="Transcribed_RNA"/>
</dbReference>
<organism evidence="1">
    <name type="scientific">Anguilla anguilla</name>
    <name type="common">European freshwater eel</name>
    <name type="synonym">Muraena anguilla</name>
    <dbReference type="NCBI Taxonomy" id="7936"/>
    <lineage>
        <taxon>Eukaryota</taxon>
        <taxon>Metazoa</taxon>
        <taxon>Chordata</taxon>
        <taxon>Craniata</taxon>
        <taxon>Vertebrata</taxon>
        <taxon>Euteleostomi</taxon>
        <taxon>Actinopterygii</taxon>
        <taxon>Neopterygii</taxon>
        <taxon>Teleostei</taxon>
        <taxon>Anguilliformes</taxon>
        <taxon>Anguillidae</taxon>
        <taxon>Anguilla</taxon>
    </lineage>
</organism>
<reference evidence="1" key="1">
    <citation type="submission" date="2014-11" db="EMBL/GenBank/DDBJ databases">
        <authorList>
            <person name="Amaro Gonzalez C."/>
        </authorList>
    </citation>
    <scope>NUCLEOTIDE SEQUENCE</scope>
</reference>
<sequence>MRAYDAIQMVNETSRVGSQVRGVTAPR</sequence>
<reference evidence="1" key="2">
    <citation type="journal article" date="2015" name="Fish Shellfish Immunol.">
        <title>Early steps in the European eel (Anguilla anguilla)-Vibrio vulnificus interaction in the gills: Role of the RtxA13 toxin.</title>
        <authorList>
            <person name="Callol A."/>
            <person name="Pajuelo D."/>
            <person name="Ebbesson L."/>
            <person name="Teles M."/>
            <person name="MacKenzie S."/>
            <person name="Amaro C."/>
        </authorList>
    </citation>
    <scope>NUCLEOTIDE SEQUENCE</scope>
</reference>
<proteinExistence type="predicted"/>
<protein>
    <submittedName>
        <fullName evidence="1">Uncharacterized protein</fullName>
    </submittedName>
</protein>
<dbReference type="AlphaFoldDB" id="A0A0E9XFB3"/>
<accession>A0A0E9XFB3</accession>
<evidence type="ECO:0000313" key="1">
    <source>
        <dbReference type="EMBL" id="JAI01418.1"/>
    </source>
</evidence>